<organism evidence="1 2">
    <name type="scientific">Helicobacter gastrofelis</name>
    <dbReference type="NCBI Taxonomy" id="2849642"/>
    <lineage>
        <taxon>Bacteria</taxon>
        <taxon>Pseudomonadati</taxon>
        <taxon>Campylobacterota</taxon>
        <taxon>Epsilonproteobacteria</taxon>
        <taxon>Campylobacterales</taxon>
        <taxon>Helicobacteraceae</taxon>
        <taxon>Helicobacter</taxon>
    </lineage>
</organism>
<dbReference type="EMBL" id="AP024819">
    <property type="protein sequence ID" value="BCZ19721.1"/>
    <property type="molecule type" value="Genomic_DNA"/>
</dbReference>
<proteinExistence type="predicted"/>
<name>A0ABN6I803_9HELI</name>
<protein>
    <submittedName>
        <fullName evidence="1">Uncharacterized protein</fullName>
    </submittedName>
</protein>
<evidence type="ECO:0000313" key="2">
    <source>
        <dbReference type="Proteomes" id="UP000826146"/>
    </source>
</evidence>
<accession>A0ABN6I803</accession>
<gene>
    <name evidence="1" type="ORF">NHP190012_13630</name>
</gene>
<evidence type="ECO:0000313" key="1">
    <source>
        <dbReference type="EMBL" id="BCZ19721.1"/>
    </source>
</evidence>
<sequence length="46" mass="5645">MFFKRFRINYNDTKKTRVKSMEIQVNMPYFGYFLNFLNANFTSSSF</sequence>
<reference evidence="1 2" key="1">
    <citation type="submission" date="2021-07" db="EMBL/GenBank/DDBJ databases">
        <title>Novel Helicobacter sp. Isolated from a cat.</title>
        <authorList>
            <person name="Rimbara E."/>
            <person name="Suzuki M."/>
        </authorList>
    </citation>
    <scope>NUCLEOTIDE SEQUENCE [LARGE SCALE GENOMIC DNA]</scope>
    <source>
        <strain evidence="2">NHP19-012</strain>
    </source>
</reference>
<keyword evidence="2" id="KW-1185">Reference proteome</keyword>
<dbReference type="Proteomes" id="UP000826146">
    <property type="component" value="Chromosome"/>
</dbReference>